<accession>A0A0N4V8K6</accession>
<protein>
    <submittedName>
        <fullName evidence="2 4">Uncharacterized protein</fullName>
    </submittedName>
</protein>
<dbReference type="AlphaFoldDB" id="A0A0N4V8K6"/>
<evidence type="ECO:0000313" key="3">
    <source>
        <dbReference type="Proteomes" id="UP000274131"/>
    </source>
</evidence>
<gene>
    <name evidence="2" type="ORF">EVEC_LOCUS6265</name>
</gene>
<organism evidence="4">
    <name type="scientific">Enterobius vermicularis</name>
    <name type="common">Human pinworm</name>
    <dbReference type="NCBI Taxonomy" id="51028"/>
    <lineage>
        <taxon>Eukaryota</taxon>
        <taxon>Metazoa</taxon>
        <taxon>Ecdysozoa</taxon>
        <taxon>Nematoda</taxon>
        <taxon>Chromadorea</taxon>
        <taxon>Rhabditida</taxon>
        <taxon>Spirurina</taxon>
        <taxon>Oxyuridomorpha</taxon>
        <taxon>Oxyuroidea</taxon>
        <taxon>Oxyuridae</taxon>
        <taxon>Enterobius</taxon>
    </lineage>
</organism>
<proteinExistence type="predicted"/>
<name>A0A0N4V8K6_ENTVE</name>
<reference evidence="2 3" key="2">
    <citation type="submission" date="2018-10" db="EMBL/GenBank/DDBJ databases">
        <authorList>
            <consortium name="Pathogen Informatics"/>
        </authorList>
    </citation>
    <scope>NUCLEOTIDE SEQUENCE [LARGE SCALE GENOMIC DNA]</scope>
</reference>
<sequence length="437" mass="50570">MASVTGSRKGEVSKKLLPRKKKLRERAQKFNVRCYSLRERFDHVKDFQDWLTKESAKAPWYLFSTYRAGPISKQIYACSFRKRLGYKKCERQLMVLFYPCGPVEVMDSDEDPKHVHYPIDAAEESRELRTVISLRSPAEFSSWMAKQRERFAWHRRAGRRSFSNIDYYQCASVGSDGRMCKRIMHVEYTPENGVIVKELENLPPHDQVPAHRKPFNGQVKQVKRHKRAESDSEYLPSTSAYKPTHLRARKNMCDALSLGCNREVLEDATEVKDSGTSLEDFVIIPDEEYEVEDGEKGTDPAEKTVKTEETFSGVCDWSVKECVSSVIVKSEVQPDKDNDAVSLPMRFSERDAPALGRDEVKSTDDSKYNLENFAEELANKLSKTPLERMAEIRESVRREMDEVFAQQIVREIVSRSYSFDARREVLDRIRQVFQPST</sequence>
<dbReference type="Proteomes" id="UP000274131">
    <property type="component" value="Unassembled WGS sequence"/>
</dbReference>
<evidence type="ECO:0000313" key="2">
    <source>
        <dbReference type="EMBL" id="VDD91514.1"/>
    </source>
</evidence>
<dbReference type="EMBL" id="UXUI01008448">
    <property type="protein sequence ID" value="VDD91514.1"/>
    <property type="molecule type" value="Genomic_DNA"/>
</dbReference>
<keyword evidence="3" id="KW-1185">Reference proteome</keyword>
<evidence type="ECO:0000313" key="4">
    <source>
        <dbReference type="WBParaSite" id="EVEC_0000671701-mRNA-1"/>
    </source>
</evidence>
<reference evidence="4" key="1">
    <citation type="submission" date="2017-02" db="UniProtKB">
        <authorList>
            <consortium name="WormBaseParasite"/>
        </authorList>
    </citation>
    <scope>IDENTIFICATION</scope>
</reference>
<evidence type="ECO:0000256" key="1">
    <source>
        <dbReference type="SAM" id="MobiDB-lite"/>
    </source>
</evidence>
<dbReference type="WBParaSite" id="EVEC_0000671701-mRNA-1">
    <property type="protein sequence ID" value="EVEC_0000671701-mRNA-1"/>
    <property type="gene ID" value="EVEC_0000671701"/>
</dbReference>
<feature type="region of interest" description="Disordered" evidence="1">
    <location>
        <begin position="218"/>
        <end position="237"/>
    </location>
</feature>